<comment type="caution">
    <text evidence="1">The sequence shown here is derived from an EMBL/GenBank/DDBJ whole genome shotgun (WGS) entry which is preliminary data.</text>
</comment>
<gene>
    <name evidence="1" type="ORF">KDL01_17425</name>
</gene>
<dbReference type="RefSeq" id="WP_212529575.1">
    <property type="nucleotide sequence ID" value="NZ_JAGSOG010000081.1"/>
</dbReference>
<dbReference type="Proteomes" id="UP000675781">
    <property type="component" value="Unassembled WGS sequence"/>
</dbReference>
<name>A0A941EPS0_9ACTN</name>
<proteinExistence type="predicted"/>
<dbReference type="InterPro" id="IPR016024">
    <property type="entry name" value="ARM-type_fold"/>
</dbReference>
<keyword evidence="2" id="KW-1185">Reference proteome</keyword>
<protein>
    <submittedName>
        <fullName evidence="1">HEAT repeat domain-containing protein</fullName>
    </submittedName>
</protein>
<accession>A0A941EPS0</accession>
<dbReference type="EMBL" id="JAGSOG010000081">
    <property type="protein sequence ID" value="MBR7835060.1"/>
    <property type="molecule type" value="Genomic_DNA"/>
</dbReference>
<organism evidence="1 2">
    <name type="scientific">Actinospica durhamensis</name>
    <dbReference type="NCBI Taxonomy" id="1508375"/>
    <lineage>
        <taxon>Bacteria</taxon>
        <taxon>Bacillati</taxon>
        <taxon>Actinomycetota</taxon>
        <taxon>Actinomycetes</taxon>
        <taxon>Catenulisporales</taxon>
        <taxon>Actinospicaceae</taxon>
        <taxon>Actinospica</taxon>
    </lineage>
</organism>
<evidence type="ECO:0000313" key="1">
    <source>
        <dbReference type="EMBL" id="MBR7835060.1"/>
    </source>
</evidence>
<dbReference type="AlphaFoldDB" id="A0A941EPS0"/>
<dbReference type="InterPro" id="IPR011989">
    <property type="entry name" value="ARM-like"/>
</dbReference>
<evidence type="ECO:0000313" key="2">
    <source>
        <dbReference type="Proteomes" id="UP000675781"/>
    </source>
</evidence>
<dbReference type="Gene3D" id="1.25.10.10">
    <property type="entry name" value="Leucine-rich Repeat Variant"/>
    <property type="match status" value="1"/>
</dbReference>
<dbReference type="SUPFAM" id="SSF48371">
    <property type="entry name" value="ARM repeat"/>
    <property type="match status" value="1"/>
</dbReference>
<sequence>MTDDEDDNPLAGLDDVPWAELHHSYGMADDVPGHLRAMQAGVSDGRYPPDAQLANHIVHQGTRSQAAPYTVPFLARMALDPSLANRHRLVELLIAIAIGLDNNYLPNGYDPGEDRARSEGLRGEADDGARWIAEAADDEQRQQREASCEQLLVDAEAVVRSYSAVQVALPALVVLLGSGKPELRAATANLLAWFPDFAATSIPLLKAFVADEASPGAAATGLVALGLLGEPATIPFIRRYLDNPVSELRWASAFALTRFGIADRVVIDVLTEVVARPPEKAETMSFLSGSYISLATMALAETPVATTLRTVDAVLSGLAQCKGVEGFYDRYYASDRLFSLVFPGEPAEPPQSFGDLSEVQQRIVTFVADHEGSTWSYGGMEALRRWNVPTRWPDLRAFALVDVAQEPEPPAPTRRSS</sequence>
<reference evidence="1" key="1">
    <citation type="submission" date="2021-04" db="EMBL/GenBank/DDBJ databases">
        <title>Genome based classification of Actinospica acidithermotolerans sp. nov., an actinobacterium isolated from an Indonesian hot spring.</title>
        <authorList>
            <person name="Kusuma A.B."/>
            <person name="Putra K.E."/>
            <person name="Nafisah S."/>
            <person name="Loh J."/>
            <person name="Nouioui I."/>
            <person name="Goodfellow M."/>
        </authorList>
    </citation>
    <scope>NUCLEOTIDE SEQUENCE</scope>
    <source>
        <strain evidence="1">CSCA 57</strain>
    </source>
</reference>